<dbReference type="Pfam" id="PF12680">
    <property type="entry name" value="SnoaL_2"/>
    <property type="match status" value="1"/>
</dbReference>
<accession>A0A931NC24</accession>
<dbReference type="Gene3D" id="3.10.450.50">
    <property type="match status" value="1"/>
</dbReference>
<sequence length="168" mass="18533">MGTATAANPPAAAPAQPPRPTLAERSAQTEAVARPYFEAYIARDWDRLEPLLDEHIRFDDATAHVVFGGAVGKQGKTELMKAFRETYAAIRAMRFHPQSQFASGEHMVFVGELEWSLGLADGAVVDTRMPFVVRLQVRQGKVLEHLDTADYKPFATALRQVRQAAAAR</sequence>
<keyword evidence="4" id="KW-1185">Reference proteome</keyword>
<dbReference type="EMBL" id="JAEDAL010000001">
    <property type="protein sequence ID" value="MBH9551537.1"/>
    <property type="molecule type" value="Genomic_DNA"/>
</dbReference>
<dbReference type="InterPro" id="IPR037401">
    <property type="entry name" value="SnoaL-like"/>
</dbReference>
<protein>
    <submittedName>
        <fullName evidence="3">Nuclear transport factor 2 family protein</fullName>
    </submittedName>
</protein>
<dbReference type="Proteomes" id="UP000620139">
    <property type="component" value="Unassembled WGS sequence"/>
</dbReference>
<evidence type="ECO:0000313" key="4">
    <source>
        <dbReference type="Proteomes" id="UP000620139"/>
    </source>
</evidence>
<feature type="domain" description="SnoaL-like" evidence="2">
    <location>
        <begin position="34"/>
        <end position="145"/>
    </location>
</feature>
<dbReference type="RefSeq" id="WP_198099146.1">
    <property type="nucleotide sequence ID" value="NZ_JAEDAL010000001.1"/>
</dbReference>
<dbReference type="SUPFAM" id="SSF54427">
    <property type="entry name" value="NTF2-like"/>
    <property type="match status" value="1"/>
</dbReference>
<feature type="compositionally biased region" description="Low complexity" evidence="1">
    <location>
        <begin position="1"/>
        <end position="10"/>
    </location>
</feature>
<name>A0A931NC24_9BURK</name>
<dbReference type="AlphaFoldDB" id="A0A931NC24"/>
<dbReference type="InterPro" id="IPR032710">
    <property type="entry name" value="NTF2-like_dom_sf"/>
</dbReference>
<organism evidence="3 4">
    <name type="scientific">Inhella gelatinilytica</name>
    <dbReference type="NCBI Taxonomy" id="2795030"/>
    <lineage>
        <taxon>Bacteria</taxon>
        <taxon>Pseudomonadati</taxon>
        <taxon>Pseudomonadota</taxon>
        <taxon>Betaproteobacteria</taxon>
        <taxon>Burkholderiales</taxon>
        <taxon>Sphaerotilaceae</taxon>
        <taxon>Inhella</taxon>
    </lineage>
</organism>
<feature type="region of interest" description="Disordered" evidence="1">
    <location>
        <begin position="1"/>
        <end position="28"/>
    </location>
</feature>
<comment type="caution">
    <text evidence="3">The sequence shown here is derived from an EMBL/GenBank/DDBJ whole genome shotgun (WGS) entry which is preliminary data.</text>
</comment>
<feature type="compositionally biased region" description="Pro residues" evidence="1">
    <location>
        <begin position="11"/>
        <end position="20"/>
    </location>
</feature>
<evidence type="ECO:0000256" key="1">
    <source>
        <dbReference type="SAM" id="MobiDB-lite"/>
    </source>
</evidence>
<gene>
    <name evidence="3" type="ORF">I7X43_01640</name>
</gene>
<proteinExistence type="predicted"/>
<evidence type="ECO:0000259" key="2">
    <source>
        <dbReference type="Pfam" id="PF12680"/>
    </source>
</evidence>
<reference evidence="3" key="1">
    <citation type="submission" date="2020-12" db="EMBL/GenBank/DDBJ databases">
        <title>The genome sequence of Inhella sp. 4Y17.</title>
        <authorList>
            <person name="Liu Y."/>
        </authorList>
    </citation>
    <scope>NUCLEOTIDE SEQUENCE</scope>
    <source>
        <strain evidence="3">4Y10</strain>
    </source>
</reference>
<evidence type="ECO:0000313" key="3">
    <source>
        <dbReference type="EMBL" id="MBH9551537.1"/>
    </source>
</evidence>